<dbReference type="PANTHER" id="PTHR30093:SF44">
    <property type="entry name" value="TYPE II SECRETION SYSTEM CORE PROTEIN G"/>
    <property type="match status" value="1"/>
</dbReference>
<dbReference type="Gene3D" id="3.30.700.10">
    <property type="entry name" value="Glycoprotein, Type 4 Pilin"/>
    <property type="match status" value="1"/>
</dbReference>
<name>A0A1J5QN68_9ZZZZ</name>
<dbReference type="NCBIfam" id="TIGR02532">
    <property type="entry name" value="IV_pilin_GFxxxE"/>
    <property type="match status" value="1"/>
</dbReference>
<accession>A0A1J5QN68</accession>
<evidence type="ECO:0000256" key="5">
    <source>
        <dbReference type="ARBA" id="ARBA00023136"/>
    </source>
</evidence>
<dbReference type="InterPro" id="IPR012902">
    <property type="entry name" value="N_methyl_site"/>
</dbReference>
<dbReference type="InterPro" id="IPR045584">
    <property type="entry name" value="Pilin-like"/>
</dbReference>
<comment type="caution">
    <text evidence="7">The sequence shown here is derived from an EMBL/GenBank/DDBJ whole genome shotgun (WGS) entry which is preliminary data.</text>
</comment>
<keyword evidence="3 6" id="KW-0812">Transmembrane</keyword>
<dbReference type="AlphaFoldDB" id="A0A1J5QN68"/>
<protein>
    <submittedName>
        <fullName evidence="7">Fimbrial protein</fullName>
    </submittedName>
</protein>
<evidence type="ECO:0000256" key="1">
    <source>
        <dbReference type="ARBA" id="ARBA00004167"/>
    </source>
</evidence>
<reference evidence="7" key="1">
    <citation type="submission" date="2016-10" db="EMBL/GenBank/DDBJ databases">
        <title>Sequence of Gallionella enrichment culture.</title>
        <authorList>
            <person name="Poehlein A."/>
            <person name="Muehling M."/>
            <person name="Daniel R."/>
        </authorList>
    </citation>
    <scope>NUCLEOTIDE SEQUENCE</scope>
</reference>
<evidence type="ECO:0000256" key="6">
    <source>
        <dbReference type="SAM" id="Phobius"/>
    </source>
</evidence>
<evidence type="ECO:0000256" key="4">
    <source>
        <dbReference type="ARBA" id="ARBA00022989"/>
    </source>
</evidence>
<dbReference type="PANTHER" id="PTHR30093">
    <property type="entry name" value="GENERAL SECRETION PATHWAY PROTEIN G"/>
    <property type="match status" value="1"/>
</dbReference>
<dbReference type="GO" id="GO:0016020">
    <property type="term" value="C:membrane"/>
    <property type="evidence" value="ECO:0007669"/>
    <property type="project" value="UniProtKB-SubCell"/>
</dbReference>
<dbReference type="PROSITE" id="PS00409">
    <property type="entry name" value="PROKAR_NTER_METHYL"/>
    <property type="match status" value="1"/>
</dbReference>
<dbReference type="SUPFAM" id="SSF54523">
    <property type="entry name" value="Pili subunits"/>
    <property type="match status" value="1"/>
</dbReference>
<organism evidence="7">
    <name type="scientific">mine drainage metagenome</name>
    <dbReference type="NCBI Taxonomy" id="410659"/>
    <lineage>
        <taxon>unclassified sequences</taxon>
        <taxon>metagenomes</taxon>
        <taxon>ecological metagenomes</taxon>
    </lineage>
</organism>
<evidence type="ECO:0000313" key="7">
    <source>
        <dbReference type="EMBL" id="OIQ77453.1"/>
    </source>
</evidence>
<sequence>MKAQRGFTLIELVMVIVIIGILAATALPKFVDLSGNAKDAVAAGVAGAIASSASIQYAANAANGSGYSTGAACSGSYLQSGMDPSCSSTLTGNSCSVSCGGTAKAVTLP</sequence>
<evidence type="ECO:0000256" key="3">
    <source>
        <dbReference type="ARBA" id="ARBA00022692"/>
    </source>
</evidence>
<dbReference type="EMBL" id="MLJW01001612">
    <property type="protein sequence ID" value="OIQ77453.1"/>
    <property type="molecule type" value="Genomic_DNA"/>
</dbReference>
<keyword evidence="2" id="KW-0488">Methylation</keyword>
<feature type="transmembrane region" description="Helical" evidence="6">
    <location>
        <begin position="7"/>
        <end position="27"/>
    </location>
</feature>
<gene>
    <name evidence="7" type="primary">pilE_19</name>
    <name evidence="7" type="ORF">GALL_408550</name>
</gene>
<comment type="subcellular location">
    <subcellularLocation>
        <location evidence="1">Membrane</location>
        <topology evidence="1">Single-pass membrane protein</topology>
    </subcellularLocation>
</comment>
<evidence type="ECO:0000256" key="2">
    <source>
        <dbReference type="ARBA" id="ARBA00022481"/>
    </source>
</evidence>
<proteinExistence type="predicted"/>
<dbReference type="Pfam" id="PF07963">
    <property type="entry name" value="N_methyl"/>
    <property type="match status" value="1"/>
</dbReference>
<keyword evidence="5 6" id="KW-0472">Membrane</keyword>
<keyword evidence="4 6" id="KW-1133">Transmembrane helix</keyword>